<dbReference type="AlphaFoldDB" id="A0AAW0NLY1"/>
<organism evidence="1 2">
    <name type="scientific">Mugilogobius chulae</name>
    <name type="common">yellowstripe goby</name>
    <dbReference type="NCBI Taxonomy" id="88201"/>
    <lineage>
        <taxon>Eukaryota</taxon>
        <taxon>Metazoa</taxon>
        <taxon>Chordata</taxon>
        <taxon>Craniata</taxon>
        <taxon>Vertebrata</taxon>
        <taxon>Euteleostomi</taxon>
        <taxon>Actinopterygii</taxon>
        <taxon>Neopterygii</taxon>
        <taxon>Teleostei</taxon>
        <taxon>Neoteleostei</taxon>
        <taxon>Acanthomorphata</taxon>
        <taxon>Gobiaria</taxon>
        <taxon>Gobiiformes</taxon>
        <taxon>Gobioidei</taxon>
        <taxon>Gobiidae</taxon>
        <taxon>Gobionellinae</taxon>
        <taxon>Mugilogobius</taxon>
    </lineage>
</organism>
<dbReference type="Proteomes" id="UP001460270">
    <property type="component" value="Unassembled WGS sequence"/>
</dbReference>
<dbReference type="EMBL" id="JBBPFD010000012">
    <property type="protein sequence ID" value="KAK7903953.1"/>
    <property type="molecule type" value="Genomic_DNA"/>
</dbReference>
<reference evidence="2" key="1">
    <citation type="submission" date="2024-04" db="EMBL/GenBank/DDBJ databases">
        <title>Salinicola lusitanus LLJ914,a marine bacterium isolated from the Okinawa Trough.</title>
        <authorList>
            <person name="Li J."/>
        </authorList>
    </citation>
    <scope>NUCLEOTIDE SEQUENCE [LARGE SCALE GENOMIC DNA]</scope>
</reference>
<evidence type="ECO:0000313" key="2">
    <source>
        <dbReference type="Proteomes" id="UP001460270"/>
    </source>
</evidence>
<comment type="caution">
    <text evidence="1">The sequence shown here is derived from an EMBL/GenBank/DDBJ whole genome shotgun (WGS) entry which is preliminary data.</text>
</comment>
<keyword evidence="2" id="KW-1185">Reference proteome</keyword>
<accession>A0AAW0NLY1</accession>
<protein>
    <submittedName>
        <fullName evidence="1">Uncharacterized protein</fullName>
    </submittedName>
</protein>
<evidence type="ECO:0000313" key="1">
    <source>
        <dbReference type="EMBL" id="KAK7903953.1"/>
    </source>
</evidence>
<proteinExistence type="predicted"/>
<gene>
    <name evidence="1" type="ORF">WMY93_016560</name>
</gene>
<name>A0AAW0NLY1_9GOBI</name>
<sequence length="147" mass="15919">MSCDNALLTYVCMTPGTFMCQTKAELETKIKPQTSYSTTQTATAALNSCPQSDQQSRAELEVSLKKKNSSIEKVTFFGLTEDTTPSAPCASIRFSQSAAVKTFGATLALPIPVLQLMRTTYAVIAMPTSCQTQGLLGERKPTRTNLH</sequence>